<dbReference type="OrthoDB" id="9794863at2"/>
<sequence length="109" mass="12012">MLNNKLAGYLGFAAKARKLQTGYNTCLSLIERRKVRLLIVAEDSSPNTIKKMTQKCESSGTDCRIFGSKEELSRVTGNSGNGIFAVTDSNFAKVITEEIDRNQSEGEVF</sequence>
<dbReference type="InterPro" id="IPR029064">
    <property type="entry name" value="Ribosomal_eL30-like_sf"/>
</dbReference>
<dbReference type="EMBL" id="SNXO01000003">
    <property type="protein sequence ID" value="TDP59673.1"/>
    <property type="molecule type" value="Genomic_DNA"/>
</dbReference>
<dbReference type="RefSeq" id="WP_133527663.1">
    <property type="nucleotide sequence ID" value="NZ_CALCQM010000016.1"/>
</dbReference>
<dbReference type="Gene3D" id="3.30.1330.30">
    <property type="match status" value="1"/>
</dbReference>
<proteinExistence type="predicted"/>
<evidence type="ECO:0000313" key="2">
    <source>
        <dbReference type="EMBL" id="TDP59673.1"/>
    </source>
</evidence>
<feature type="domain" description="Ribosomal protein eL8/eL30/eS12/Gadd45" evidence="1">
    <location>
        <begin position="5"/>
        <end position="93"/>
    </location>
</feature>
<dbReference type="Pfam" id="PF01248">
    <property type="entry name" value="Ribosomal_L7Ae"/>
    <property type="match status" value="1"/>
</dbReference>
<evidence type="ECO:0000313" key="3">
    <source>
        <dbReference type="Proteomes" id="UP000295500"/>
    </source>
</evidence>
<comment type="caution">
    <text evidence="2">The sequence shown here is derived from an EMBL/GenBank/DDBJ whole genome shotgun (WGS) entry which is preliminary data.</text>
</comment>
<keyword evidence="3" id="KW-1185">Reference proteome</keyword>
<keyword evidence="2" id="KW-0687">Ribonucleoprotein</keyword>
<evidence type="ECO:0000259" key="1">
    <source>
        <dbReference type="Pfam" id="PF01248"/>
    </source>
</evidence>
<dbReference type="SUPFAM" id="SSF55315">
    <property type="entry name" value="L30e-like"/>
    <property type="match status" value="1"/>
</dbReference>
<gene>
    <name evidence="2" type="ORF">EV211_103100</name>
</gene>
<dbReference type="InterPro" id="IPR004038">
    <property type="entry name" value="Ribosomal_eL8/eL30/eS12/Gad45"/>
</dbReference>
<dbReference type="Proteomes" id="UP000295500">
    <property type="component" value="Unassembled WGS sequence"/>
</dbReference>
<dbReference type="GO" id="GO:0005840">
    <property type="term" value="C:ribosome"/>
    <property type="evidence" value="ECO:0007669"/>
    <property type="project" value="UniProtKB-KW"/>
</dbReference>
<name>A0A4R6QCU7_9FIRM</name>
<keyword evidence="2" id="KW-0689">Ribosomal protein</keyword>
<organism evidence="2 3">
    <name type="scientific">Aminicella lysinilytica</name>
    <dbReference type="NCBI Taxonomy" id="433323"/>
    <lineage>
        <taxon>Bacteria</taxon>
        <taxon>Bacillati</taxon>
        <taxon>Bacillota</taxon>
        <taxon>Clostridia</taxon>
        <taxon>Peptostreptococcales</taxon>
        <taxon>Anaerovoracaceae</taxon>
        <taxon>Aminicella</taxon>
    </lineage>
</organism>
<dbReference type="AlphaFoldDB" id="A0A4R6QCU7"/>
<accession>A0A4R6QCU7</accession>
<reference evidence="2 3" key="1">
    <citation type="submission" date="2019-03" db="EMBL/GenBank/DDBJ databases">
        <title>Genomic Encyclopedia of Type Strains, Phase IV (KMG-IV): sequencing the most valuable type-strain genomes for metagenomic binning, comparative biology and taxonomic classification.</title>
        <authorList>
            <person name="Goeker M."/>
        </authorList>
    </citation>
    <scope>NUCLEOTIDE SEQUENCE [LARGE SCALE GENOMIC DNA]</scope>
    <source>
        <strain evidence="2 3">DSM 28287</strain>
    </source>
</reference>
<protein>
    <submittedName>
        <fullName evidence="2">Ribosomal protein L7Ae-like RNA K-turn-binding protein</fullName>
    </submittedName>
</protein>